<evidence type="ECO:0000259" key="4">
    <source>
        <dbReference type="Pfam" id="PF00248"/>
    </source>
</evidence>
<protein>
    <submittedName>
        <fullName evidence="5">NADP-dependent oxidoreductase domain-containing protein</fullName>
    </submittedName>
</protein>
<comment type="caution">
    <text evidence="5">The sequence shown here is derived from an EMBL/GenBank/DDBJ whole genome shotgun (WGS) entry which is preliminary data.</text>
</comment>
<dbReference type="InterPro" id="IPR023210">
    <property type="entry name" value="NADP_OxRdtase_dom"/>
</dbReference>
<name>A0A8K0WUY7_9HYPO</name>
<dbReference type="Pfam" id="PF00248">
    <property type="entry name" value="Aldo_ket_red"/>
    <property type="match status" value="1"/>
</dbReference>
<dbReference type="AlphaFoldDB" id="A0A8K0WUY7"/>
<evidence type="ECO:0000256" key="1">
    <source>
        <dbReference type="ARBA" id="ARBA00022857"/>
    </source>
</evidence>
<comment type="similarity">
    <text evidence="3">Belongs to the aldo/keto reductase family. Aldo/keto reductase 2 subfamily.</text>
</comment>
<evidence type="ECO:0000313" key="5">
    <source>
        <dbReference type="EMBL" id="KAH7325593.1"/>
    </source>
</evidence>
<proteinExistence type="inferred from homology"/>
<dbReference type="GO" id="GO:0016491">
    <property type="term" value="F:oxidoreductase activity"/>
    <property type="evidence" value="ECO:0007669"/>
    <property type="project" value="UniProtKB-KW"/>
</dbReference>
<dbReference type="InterPro" id="IPR036812">
    <property type="entry name" value="NAD(P)_OxRdtase_dom_sf"/>
</dbReference>
<evidence type="ECO:0000256" key="2">
    <source>
        <dbReference type="ARBA" id="ARBA00023002"/>
    </source>
</evidence>
<evidence type="ECO:0000256" key="3">
    <source>
        <dbReference type="ARBA" id="ARBA00038157"/>
    </source>
</evidence>
<dbReference type="InterPro" id="IPR050523">
    <property type="entry name" value="AKR_Detox_Biosynth"/>
</dbReference>
<dbReference type="SUPFAM" id="SSF51430">
    <property type="entry name" value="NAD(P)-linked oxidoreductase"/>
    <property type="match status" value="1"/>
</dbReference>
<sequence length="381" mass="42479">MSISVALPLAPPAKSPLARYRLLSPTASIRVSPLCLGGMSFGDAWKDLMGSCDQATTESILDYYYSQGGNFIDTSCNYQRQQSERWIGEWMKKRGVRDEMVIATKFTINFHAGLGHQEIIANFQGNGPKSLRLAVNGSLAKLQTDYIDILYVHWFDFSSSIPALMQSLNHLIASGKVLTLGISDAPAWVVAKCNEYARNNGLQQFSIYQGRWNASRRDFEREIIPMCRAEGMGILPWGVLGSGAFKTEAQRQKETENREGRDVSPRDQDIAVSKVLEEIGRRKGTSLTAIAQAYVAAKVPYVVPIIGCRKVEHLKGSIEALTIHLTDDEIEEIEATTPFDPGFPNDFMYGPKIPKTVQDVWILRMGGEFDYVPETKSLTRD</sequence>
<feature type="domain" description="NADP-dependent oxidoreductase" evidence="4">
    <location>
        <begin position="33"/>
        <end position="335"/>
    </location>
</feature>
<keyword evidence="1" id="KW-0521">NADP</keyword>
<dbReference type="PANTHER" id="PTHR43364:SF7">
    <property type="entry name" value="NADP-DEPENDENT OXIDOREDUCTASE DOMAIN-CONTAINING PROTEIN-RELATED"/>
    <property type="match status" value="1"/>
</dbReference>
<keyword evidence="6" id="KW-1185">Reference proteome</keyword>
<organism evidence="5 6">
    <name type="scientific">Stachybotrys elegans</name>
    <dbReference type="NCBI Taxonomy" id="80388"/>
    <lineage>
        <taxon>Eukaryota</taxon>
        <taxon>Fungi</taxon>
        <taxon>Dikarya</taxon>
        <taxon>Ascomycota</taxon>
        <taxon>Pezizomycotina</taxon>
        <taxon>Sordariomycetes</taxon>
        <taxon>Hypocreomycetidae</taxon>
        <taxon>Hypocreales</taxon>
        <taxon>Stachybotryaceae</taxon>
        <taxon>Stachybotrys</taxon>
    </lineage>
</organism>
<dbReference type="EMBL" id="JAGPNK010000002">
    <property type="protein sequence ID" value="KAH7325593.1"/>
    <property type="molecule type" value="Genomic_DNA"/>
</dbReference>
<evidence type="ECO:0000313" key="6">
    <source>
        <dbReference type="Proteomes" id="UP000813444"/>
    </source>
</evidence>
<dbReference type="Proteomes" id="UP000813444">
    <property type="component" value="Unassembled WGS sequence"/>
</dbReference>
<dbReference type="OrthoDB" id="48988at2759"/>
<keyword evidence="2" id="KW-0560">Oxidoreductase</keyword>
<dbReference type="Gene3D" id="3.20.20.100">
    <property type="entry name" value="NADP-dependent oxidoreductase domain"/>
    <property type="match status" value="1"/>
</dbReference>
<reference evidence="5" key="1">
    <citation type="journal article" date="2021" name="Nat. Commun.">
        <title>Genetic determinants of endophytism in the Arabidopsis root mycobiome.</title>
        <authorList>
            <person name="Mesny F."/>
            <person name="Miyauchi S."/>
            <person name="Thiergart T."/>
            <person name="Pickel B."/>
            <person name="Atanasova L."/>
            <person name="Karlsson M."/>
            <person name="Huettel B."/>
            <person name="Barry K.W."/>
            <person name="Haridas S."/>
            <person name="Chen C."/>
            <person name="Bauer D."/>
            <person name="Andreopoulos W."/>
            <person name="Pangilinan J."/>
            <person name="LaButti K."/>
            <person name="Riley R."/>
            <person name="Lipzen A."/>
            <person name="Clum A."/>
            <person name="Drula E."/>
            <person name="Henrissat B."/>
            <person name="Kohler A."/>
            <person name="Grigoriev I.V."/>
            <person name="Martin F.M."/>
            <person name="Hacquard S."/>
        </authorList>
    </citation>
    <scope>NUCLEOTIDE SEQUENCE</scope>
    <source>
        <strain evidence="5">MPI-CAGE-CH-0235</strain>
    </source>
</reference>
<dbReference type="PANTHER" id="PTHR43364">
    <property type="entry name" value="NADH-SPECIFIC METHYLGLYOXAL REDUCTASE-RELATED"/>
    <property type="match status" value="1"/>
</dbReference>
<accession>A0A8K0WUY7</accession>
<gene>
    <name evidence="5" type="ORF">B0I35DRAFT_368048</name>
</gene>